<comment type="caution">
    <text evidence="22">The sequence shown here is derived from an EMBL/GenBank/DDBJ whole genome shotgun (WGS) entry which is preliminary data.</text>
</comment>
<keyword evidence="13" id="KW-0961">Cell wall biogenesis/degradation</keyword>
<dbReference type="GO" id="GO:0071555">
    <property type="term" value="P:cell wall organization"/>
    <property type="evidence" value="ECO:0007669"/>
    <property type="project" value="UniProtKB-KW"/>
</dbReference>
<feature type="transmembrane region" description="Helical" evidence="21">
    <location>
        <begin position="58"/>
        <end position="77"/>
    </location>
</feature>
<dbReference type="EC" id="2.4.99.28" evidence="19"/>
<keyword evidence="7 21" id="KW-0812">Transmembrane</keyword>
<dbReference type="AlphaFoldDB" id="A0A1F6BXP8"/>
<comment type="subcellular location">
    <subcellularLocation>
        <location evidence="1">Cell membrane</location>
        <topology evidence="1">Multi-pass membrane protein</topology>
    </subcellularLocation>
</comment>
<evidence type="ECO:0000256" key="15">
    <source>
        <dbReference type="ARBA" id="ARBA00033270"/>
    </source>
</evidence>
<dbReference type="PANTHER" id="PTHR30474">
    <property type="entry name" value="CELL CYCLE PROTEIN"/>
    <property type="match status" value="1"/>
</dbReference>
<keyword evidence="10 21" id="KW-1133">Transmembrane helix</keyword>
<evidence type="ECO:0000256" key="1">
    <source>
        <dbReference type="ARBA" id="ARBA00004651"/>
    </source>
</evidence>
<evidence type="ECO:0000256" key="11">
    <source>
        <dbReference type="ARBA" id="ARBA00023136"/>
    </source>
</evidence>
<name>A0A1F6BXP8_9BACT</name>
<feature type="transmembrane region" description="Helical" evidence="21">
    <location>
        <begin position="173"/>
        <end position="189"/>
    </location>
</feature>
<evidence type="ECO:0000256" key="21">
    <source>
        <dbReference type="SAM" id="Phobius"/>
    </source>
</evidence>
<accession>A0A1F6BXP8</accession>
<dbReference type="InterPro" id="IPR013437">
    <property type="entry name" value="FtsW"/>
</dbReference>
<protein>
    <recommendedName>
        <fullName evidence="17">Probable peptidoglycan glycosyltransferase FtsW</fullName>
        <ecNumber evidence="19">2.4.99.28</ecNumber>
    </recommendedName>
    <alternativeName>
        <fullName evidence="18">Cell division protein FtsW</fullName>
    </alternativeName>
    <alternativeName>
        <fullName evidence="15">Cell wall polymerase</fullName>
    </alternativeName>
    <alternativeName>
        <fullName evidence="14">Peptidoglycan polymerase</fullName>
    </alternativeName>
</protein>
<evidence type="ECO:0000256" key="19">
    <source>
        <dbReference type="ARBA" id="ARBA00044770"/>
    </source>
</evidence>
<evidence type="ECO:0000256" key="17">
    <source>
        <dbReference type="ARBA" id="ARBA00041185"/>
    </source>
</evidence>
<keyword evidence="11 21" id="KW-0472">Membrane</keyword>
<keyword evidence="8" id="KW-0133">Cell shape</keyword>
<evidence type="ECO:0000256" key="3">
    <source>
        <dbReference type="ARBA" id="ARBA00022475"/>
    </source>
</evidence>
<evidence type="ECO:0000256" key="2">
    <source>
        <dbReference type="ARBA" id="ARBA00004752"/>
    </source>
</evidence>
<comment type="catalytic activity">
    <reaction evidence="20">
        <text>[GlcNAc-(1-&gt;4)-Mur2Ac(oyl-L-Ala-gamma-D-Glu-L-Lys-D-Ala-D-Ala)](n)-di-trans,octa-cis-undecaprenyl diphosphate + beta-D-GlcNAc-(1-&gt;4)-Mur2Ac(oyl-L-Ala-gamma-D-Glu-L-Lys-D-Ala-D-Ala)-di-trans,octa-cis-undecaprenyl diphosphate = [GlcNAc-(1-&gt;4)-Mur2Ac(oyl-L-Ala-gamma-D-Glu-L-Lys-D-Ala-D-Ala)](n+1)-di-trans,octa-cis-undecaprenyl diphosphate + di-trans,octa-cis-undecaprenyl diphosphate + H(+)</text>
        <dbReference type="Rhea" id="RHEA:23708"/>
        <dbReference type="Rhea" id="RHEA-COMP:9602"/>
        <dbReference type="Rhea" id="RHEA-COMP:9603"/>
        <dbReference type="ChEBI" id="CHEBI:15378"/>
        <dbReference type="ChEBI" id="CHEBI:58405"/>
        <dbReference type="ChEBI" id="CHEBI:60033"/>
        <dbReference type="ChEBI" id="CHEBI:78435"/>
        <dbReference type="EC" id="2.4.99.28"/>
    </reaction>
</comment>
<evidence type="ECO:0000256" key="20">
    <source>
        <dbReference type="ARBA" id="ARBA00049902"/>
    </source>
</evidence>
<evidence type="ECO:0000256" key="13">
    <source>
        <dbReference type="ARBA" id="ARBA00023316"/>
    </source>
</evidence>
<evidence type="ECO:0000256" key="12">
    <source>
        <dbReference type="ARBA" id="ARBA00023306"/>
    </source>
</evidence>
<keyword evidence="5" id="KW-0328">Glycosyltransferase</keyword>
<evidence type="ECO:0000256" key="9">
    <source>
        <dbReference type="ARBA" id="ARBA00022984"/>
    </source>
</evidence>
<evidence type="ECO:0000256" key="8">
    <source>
        <dbReference type="ARBA" id="ARBA00022960"/>
    </source>
</evidence>
<feature type="transmembrane region" description="Helical" evidence="21">
    <location>
        <begin position="83"/>
        <end position="104"/>
    </location>
</feature>
<keyword evidence="12" id="KW-0131">Cell cycle</keyword>
<feature type="transmembrane region" description="Helical" evidence="21">
    <location>
        <begin position="315"/>
        <end position="336"/>
    </location>
</feature>
<dbReference type="GO" id="GO:0015648">
    <property type="term" value="F:lipid-linked peptidoglycan transporter activity"/>
    <property type="evidence" value="ECO:0007669"/>
    <property type="project" value="TreeGrafter"/>
</dbReference>
<organism evidence="22 23">
    <name type="scientific">Candidatus Jorgensenbacteria bacterium RIFCSPLOWO2_01_FULL_45_25b</name>
    <dbReference type="NCBI Taxonomy" id="1798471"/>
    <lineage>
        <taxon>Bacteria</taxon>
        <taxon>Candidatus Joergenseniibacteriota</taxon>
    </lineage>
</organism>
<dbReference type="GO" id="GO:0051301">
    <property type="term" value="P:cell division"/>
    <property type="evidence" value="ECO:0007669"/>
    <property type="project" value="UniProtKB-KW"/>
</dbReference>
<dbReference type="NCBIfam" id="TIGR02614">
    <property type="entry name" value="ftsW"/>
    <property type="match status" value="1"/>
</dbReference>
<dbReference type="GO" id="GO:0008360">
    <property type="term" value="P:regulation of cell shape"/>
    <property type="evidence" value="ECO:0007669"/>
    <property type="project" value="UniProtKB-KW"/>
</dbReference>
<dbReference type="InterPro" id="IPR001182">
    <property type="entry name" value="FtsW/RodA"/>
</dbReference>
<evidence type="ECO:0000256" key="18">
    <source>
        <dbReference type="ARBA" id="ARBA00041418"/>
    </source>
</evidence>
<dbReference type="PANTHER" id="PTHR30474:SF2">
    <property type="entry name" value="PEPTIDOGLYCAN GLYCOSYLTRANSFERASE FTSW-RELATED"/>
    <property type="match status" value="1"/>
</dbReference>
<feature type="transmembrane region" description="Helical" evidence="21">
    <location>
        <begin position="18"/>
        <end position="38"/>
    </location>
</feature>
<evidence type="ECO:0000313" key="23">
    <source>
        <dbReference type="Proteomes" id="UP000176996"/>
    </source>
</evidence>
<evidence type="ECO:0000256" key="4">
    <source>
        <dbReference type="ARBA" id="ARBA00022618"/>
    </source>
</evidence>
<comment type="similarity">
    <text evidence="16">Belongs to the SEDS family. FtsW subfamily.</text>
</comment>
<proteinExistence type="inferred from homology"/>
<keyword evidence="4 22" id="KW-0132">Cell division</keyword>
<dbReference type="STRING" id="1798471.A3A21_03595"/>
<gene>
    <name evidence="22" type="ORF">A3A21_03595</name>
</gene>
<dbReference type="Pfam" id="PF01098">
    <property type="entry name" value="FTSW_RODA_SPOVE"/>
    <property type="match status" value="1"/>
</dbReference>
<dbReference type="EMBL" id="MFKK01000009">
    <property type="protein sequence ID" value="OGG41719.1"/>
    <property type="molecule type" value="Genomic_DNA"/>
</dbReference>
<evidence type="ECO:0000256" key="10">
    <source>
        <dbReference type="ARBA" id="ARBA00022989"/>
    </source>
</evidence>
<dbReference type="Proteomes" id="UP000176996">
    <property type="component" value="Unassembled WGS sequence"/>
</dbReference>
<evidence type="ECO:0000256" key="6">
    <source>
        <dbReference type="ARBA" id="ARBA00022679"/>
    </source>
</evidence>
<evidence type="ECO:0000256" key="5">
    <source>
        <dbReference type="ARBA" id="ARBA00022676"/>
    </source>
</evidence>
<sequence length="374" mass="41362">MKKFFNVTSVRPTSPPDYLFTGVLLFLLIFGFVMLSSASSDLAQVRFGDSYYYIKRQLMNGLGIGLFAFLFASSFYYRRWEKLALPILVVSVLFLLLVFTPLGLSAKGATRWLAFGGFSFQPSELLKFSFLLYVSFWASKHEKRLTGFTEGFLPLLILIGAVGLLLIKQPSTTTFVLIFFATFITYFVAGARLRFLFLLLFVGAVGVSTIIYFTPYRLKRILTFFHPEASDSLGEGYHINQAMTAIGSGGIFGVGYGKSTTKLKYLPEPLGDSIFAVIAEELGFVGSATLLSLFLFLVLRGLLIARKVSHQFAKLFCVSFSSLLGLQVFVHIGAISGVLPLTGVPLPFVSYGGTSLAMFLLMSGVIINISRYRR</sequence>
<evidence type="ECO:0000256" key="16">
    <source>
        <dbReference type="ARBA" id="ARBA00038053"/>
    </source>
</evidence>
<dbReference type="GO" id="GO:0005886">
    <property type="term" value="C:plasma membrane"/>
    <property type="evidence" value="ECO:0007669"/>
    <property type="project" value="UniProtKB-SubCell"/>
</dbReference>
<feature type="transmembrane region" description="Helical" evidence="21">
    <location>
        <begin position="196"/>
        <end position="214"/>
    </location>
</feature>
<evidence type="ECO:0000313" key="22">
    <source>
        <dbReference type="EMBL" id="OGG41719.1"/>
    </source>
</evidence>
<evidence type="ECO:0000256" key="7">
    <source>
        <dbReference type="ARBA" id="ARBA00022692"/>
    </source>
</evidence>
<keyword evidence="9" id="KW-0573">Peptidoglycan synthesis</keyword>
<evidence type="ECO:0000256" key="14">
    <source>
        <dbReference type="ARBA" id="ARBA00032370"/>
    </source>
</evidence>
<feature type="transmembrane region" description="Helical" evidence="21">
    <location>
        <begin position="348"/>
        <end position="369"/>
    </location>
</feature>
<keyword evidence="3" id="KW-1003">Cell membrane</keyword>
<dbReference type="GO" id="GO:0008955">
    <property type="term" value="F:peptidoglycan glycosyltransferase activity"/>
    <property type="evidence" value="ECO:0007669"/>
    <property type="project" value="UniProtKB-EC"/>
</dbReference>
<feature type="transmembrane region" description="Helical" evidence="21">
    <location>
        <begin position="282"/>
        <end position="303"/>
    </location>
</feature>
<keyword evidence="6" id="KW-0808">Transferase</keyword>
<feature type="transmembrane region" description="Helical" evidence="21">
    <location>
        <begin position="145"/>
        <end position="167"/>
    </location>
</feature>
<dbReference type="GO" id="GO:0009252">
    <property type="term" value="P:peptidoglycan biosynthetic process"/>
    <property type="evidence" value="ECO:0007669"/>
    <property type="project" value="UniProtKB-KW"/>
</dbReference>
<reference evidence="22 23" key="1">
    <citation type="journal article" date="2016" name="Nat. Commun.">
        <title>Thousands of microbial genomes shed light on interconnected biogeochemical processes in an aquifer system.</title>
        <authorList>
            <person name="Anantharaman K."/>
            <person name="Brown C.T."/>
            <person name="Hug L.A."/>
            <person name="Sharon I."/>
            <person name="Castelle C.J."/>
            <person name="Probst A.J."/>
            <person name="Thomas B.C."/>
            <person name="Singh A."/>
            <person name="Wilkins M.J."/>
            <person name="Karaoz U."/>
            <person name="Brodie E.L."/>
            <person name="Williams K.H."/>
            <person name="Hubbard S.S."/>
            <person name="Banfield J.F."/>
        </authorList>
    </citation>
    <scope>NUCLEOTIDE SEQUENCE [LARGE SCALE GENOMIC DNA]</scope>
</reference>
<dbReference type="GO" id="GO:0032153">
    <property type="term" value="C:cell division site"/>
    <property type="evidence" value="ECO:0007669"/>
    <property type="project" value="TreeGrafter"/>
</dbReference>
<comment type="pathway">
    <text evidence="2">Cell wall biogenesis; peptidoglycan biosynthesis.</text>
</comment>